<name>A0A1Y1INC5_KLENI</name>
<evidence type="ECO:0000256" key="1">
    <source>
        <dbReference type="SAM" id="MobiDB-lite"/>
    </source>
</evidence>
<proteinExistence type="predicted"/>
<evidence type="ECO:0000313" key="2">
    <source>
        <dbReference type="EMBL" id="GAQ92234.1"/>
    </source>
</evidence>
<sequence length="251" mass="27960">RLFSVLRCTSGTTLQAASARRQSTAQAIRSGKALAQVTMIVLATKYLVLAQSLQLPEFLREYAKAGGDKTRVLVLSWPYPFVDKYDEVPVRDKTDGFEVIFDWIQVIDLDQSLIQTDRGVQISFEELVISPGESVVAEERGLRVGDKGVVWSRTKIGGLKWAARAERGVCFEGQVDKKEAEAAERRAERLARVQEIKNRFKSASTKSTDRSLSQSRPAPRSFEADRIEPARRRTCQVVRALGSNTISEGLA</sequence>
<feature type="non-terminal residue" evidence="2">
    <location>
        <position position="1"/>
    </location>
</feature>
<organism evidence="2 3">
    <name type="scientific">Klebsormidium nitens</name>
    <name type="common">Green alga</name>
    <name type="synonym">Ulothrix nitens</name>
    <dbReference type="NCBI Taxonomy" id="105231"/>
    <lineage>
        <taxon>Eukaryota</taxon>
        <taxon>Viridiplantae</taxon>
        <taxon>Streptophyta</taxon>
        <taxon>Klebsormidiophyceae</taxon>
        <taxon>Klebsormidiales</taxon>
        <taxon>Klebsormidiaceae</taxon>
        <taxon>Klebsormidium</taxon>
    </lineage>
</organism>
<gene>
    <name evidence="2" type="ORF">KFL_009530010</name>
</gene>
<dbReference type="OMA" id="VIFDWIQ"/>
<reference evidence="2 3" key="1">
    <citation type="journal article" date="2014" name="Nat. Commun.">
        <title>Klebsormidium flaccidum genome reveals primary factors for plant terrestrial adaptation.</title>
        <authorList>
            <person name="Hori K."/>
            <person name="Maruyama F."/>
            <person name="Fujisawa T."/>
            <person name="Togashi T."/>
            <person name="Yamamoto N."/>
            <person name="Seo M."/>
            <person name="Sato S."/>
            <person name="Yamada T."/>
            <person name="Mori H."/>
            <person name="Tajima N."/>
            <person name="Moriyama T."/>
            <person name="Ikeuchi M."/>
            <person name="Watanabe M."/>
            <person name="Wada H."/>
            <person name="Kobayashi K."/>
            <person name="Saito M."/>
            <person name="Masuda T."/>
            <person name="Sasaki-Sekimoto Y."/>
            <person name="Mashiguchi K."/>
            <person name="Awai K."/>
            <person name="Shimojima M."/>
            <person name="Masuda S."/>
            <person name="Iwai M."/>
            <person name="Nobusawa T."/>
            <person name="Narise T."/>
            <person name="Kondo S."/>
            <person name="Saito H."/>
            <person name="Sato R."/>
            <person name="Murakawa M."/>
            <person name="Ihara Y."/>
            <person name="Oshima-Yamada Y."/>
            <person name="Ohtaka K."/>
            <person name="Satoh M."/>
            <person name="Sonobe K."/>
            <person name="Ishii M."/>
            <person name="Ohtani R."/>
            <person name="Kanamori-Sato M."/>
            <person name="Honoki R."/>
            <person name="Miyazaki D."/>
            <person name="Mochizuki H."/>
            <person name="Umetsu J."/>
            <person name="Higashi K."/>
            <person name="Shibata D."/>
            <person name="Kamiya Y."/>
            <person name="Sato N."/>
            <person name="Nakamura Y."/>
            <person name="Tabata S."/>
            <person name="Ida S."/>
            <person name="Kurokawa K."/>
            <person name="Ohta H."/>
        </authorList>
    </citation>
    <scope>NUCLEOTIDE SEQUENCE [LARGE SCALE GENOMIC DNA]</scope>
    <source>
        <strain evidence="2 3">NIES-2285</strain>
    </source>
</reference>
<accession>A0A1Y1INC5</accession>
<evidence type="ECO:0000313" key="3">
    <source>
        <dbReference type="Proteomes" id="UP000054558"/>
    </source>
</evidence>
<protein>
    <submittedName>
        <fullName evidence="2">Uncharacterized protein</fullName>
    </submittedName>
</protein>
<keyword evidence="3" id="KW-1185">Reference proteome</keyword>
<dbReference type="AlphaFoldDB" id="A0A1Y1INC5"/>
<dbReference type="Proteomes" id="UP000054558">
    <property type="component" value="Unassembled WGS sequence"/>
</dbReference>
<feature type="region of interest" description="Disordered" evidence="1">
    <location>
        <begin position="200"/>
        <end position="228"/>
    </location>
</feature>
<feature type="compositionally biased region" description="Polar residues" evidence="1">
    <location>
        <begin position="201"/>
        <end position="216"/>
    </location>
</feature>
<dbReference type="EMBL" id="DF237902">
    <property type="protein sequence ID" value="GAQ92234.1"/>
    <property type="molecule type" value="Genomic_DNA"/>
</dbReference>